<dbReference type="PANTHER" id="PTHR45833:SF2">
    <property type="entry name" value="BIFUNCTIONAL HOMOCYSTEINE S-METHYLTRANSFERASE_5,10-METHYLENETETRAHYDROFOLATE REDUCTASE"/>
    <property type="match status" value="1"/>
</dbReference>
<dbReference type="SUPFAM" id="SSF56507">
    <property type="entry name" value="Methionine synthase activation domain-like"/>
    <property type="match status" value="1"/>
</dbReference>
<dbReference type="InterPro" id="IPR050554">
    <property type="entry name" value="Met_Synthase/Corrinoid"/>
</dbReference>
<sequence>MKKISYDISEVVPYINWLYFYHAWGLSGKKEEEKQKMRQEAEEMLSSWEGKYHTHALLKVLDAYSEGDDIIVETGNSDELNGCADAEKKQVRLPLLRQQHPSAPGAPNLCLADFICPRSLQVSGAETKTEKMLQRDIARRLGVFCCTVEASILNAYRNHEYLGMMAQLLCDRLAEATAELLHEQTRKTYWGYAPDEHLTPQQLHREEYQGIRPAIGYPSLPDTSFNFIIDQLLDMKQVGIRLTETGMMTPHSSVSGLMFAHPKAQYFELGKIGEDQLRDYAHRRGVPVELMRRFLQSSLLKR</sequence>
<dbReference type="GO" id="GO:0005829">
    <property type="term" value="C:cytosol"/>
    <property type="evidence" value="ECO:0007669"/>
    <property type="project" value="TreeGrafter"/>
</dbReference>
<keyword evidence="1 3" id="KW-0808">Transferase</keyword>
<dbReference type="InterPro" id="IPR004223">
    <property type="entry name" value="VitB12-dep_Met_synth_activ_dom"/>
</dbReference>
<dbReference type="RefSeq" id="WP_153123380.1">
    <property type="nucleotide sequence ID" value="NZ_VZCB01000055.1"/>
</dbReference>
<dbReference type="Pfam" id="PF02965">
    <property type="entry name" value="Met_synt_B12"/>
    <property type="match status" value="1"/>
</dbReference>
<dbReference type="GO" id="GO:0032259">
    <property type="term" value="P:methylation"/>
    <property type="evidence" value="ECO:0007669"/>
    <property type="project" value="UniProtKB-KW"/>
</dbReference>
<dbReference type="PANTHER" id="PTHR45833">
    <property type="entry name" value="METHIONINE SYNTHASE"/>
    <property type="match status" value="1"/>
</dbReference>
<comment type="caution">
    <text evidence="3">The sequence shown here is derived from an EMBL/GenBank/DDBJ whole genome shotgun (WGS) entry which is preliminary data.</text>
</comment>
<dbReference type="PROSITE" id="PS50974">
    <property type="entry name" value="ADOMET_ACTIVATION"/>
    <property type="match status" value="1"/>
</dbReference>
<dbReference type="GO" id="GO:0008705">
    <property type="term" value="F:methionine synthase activity"/>
    <property type="evidence" value="ECO:0007669"/>
    <property type="project" value="InterPro"/>
</dbReference>
<dbReference type="InterPro" id="IPR037010">
    <property type="entry name" value="VitB12-dep_Met_synth_activ_sf"/>
</dbReference>
<reference evidence="3 4" key="1">
    <citation type="submission" date="2019-09" db="EMBL/GenBank/DDBJ databases">
        <title>Distinct polysaccharide growth profiles of human intestinal Prevotella copri isolates.</title>
        <authorList>
            <person name="Fehlner-Peach H."/>
            <person name="Magnabosco C."/>
            <person name="Raghavan V."/>
            <person name="Scher J.U."/>
            <person name="Tett A."/>
            <person name="Cox L.M."/>
            <person name="Gottsegen C."/>
            <person name="Watters A."/>
            <person name="Wiltshire- Gordon J.D."/>
            <person name="Segata N."/>
            <person name="Bonneau R."/>
            <person name="Littman D.R."/>
        </authorList>
    </citation>
    <scope>NUCLEOTIDE SEQUENCE [LARGE SCALE GENOMIC DNA]</scope>
    <source>
        <strain evidence="4">iA622</strain>
    </source>
</reference>
<proteinExistence type="predicted"/>
<dbReference type="Gene3D" id="1.10.288.10">
    <property type="entry name" value="Cobalamin-dependent Methionine Synthase, domain 2"/>
    <property type="match status" value="1"/>
</dbReference>
<name>A0A6G1TZF4_9BACT</name>
<evidence type="ECO:0000313" key="4">
    <source>
        <dbReference type="Proteomes" id="UP000480425"/>
    </source>
</evidence>
<gene>
    <name evidence="3" type="ORF">F7D73_06945</name>
</gene>
<evidence type="ECO:0000256" key="1">
    <source>
        <dbReference type="PROSITE-ProRule" id="PRU00346"/>
    </source>
</evidence>
<dbReference type="Gene3D" id="3.10.196.10">
    <property type="entry name" value="Vitamin B12-dependent methionine synthase, activation domain"/>
    <property type="match status" value="1"/>
</dbReference>
<organism evidence="3 4">
    <name type="scientific">Segatella copri</name>
    <dbReference type="NCBI Taxonomy" id="165179"/>
    <lineage>
        <taxon>Bacteria</taxon>
        <taxon>Pseudomonadati</taxon>
        <taxon>Bacteroidota</taxon>
        <taxon>Bacteroidia</taxon>
        <taxon>Bacteroidales</taxon>
        <taxon>Prevotellaceae</taxon>
        <taxon>Segatella</taxon>
    </lineage>
</organism>
<keyword evidence="1 3" id="KW-0489">Methyltransferase</keyword>
<dbReference type="OrthoDB" id="9803687at2"/>
<dbReference type="AlphaFoldDB" id="A0A6G1TZF4"/>
<evidence type="ECO:0000259" key="2">
    <source>
        <dbReference type="PROSITE" id="PS50974"/>
    </source>
</evidence>
<protein>
    <submittedName>
        <fullName evidence="3">5-methyltetrahydrofolate--homocysteine methyltransferase</fullName>
    </submittedName>
</protein>
<feature type="domain" description="AdoMet activation" evidence="2">
    <location>
        <begin position="1"/>
        <end position="302"/>
    </location>
</feature>
<dbReference type="EMBL" id="VZCB01000055">
    <property type="protein sequence ID" value="MQN80692.1"/>
    <property type="molecule type" value="Genomic_DNA"/>
</dbReference>
<evidence type="ECO:0000313" key="3">
    <source>
        <dbReference type="EMBL" id="MQN80692.1"/>
    </source>
</evidence>
<dbReference type="Proteomes" id="UP000480425">
    <property type="component" value="Unassembled WGS sequence"/>
</dbReference>
<accession>A0A6G1TZF4</accession>